<evidence type="ECO:0000313" key="2">
    <source>
        <dbReference type="EMBL" id="SDJ98371.1"/>
    </source>
</evidence>
<keyword evidence="3" id="KW-1185">Reference proteome</keyword>
<keyword evidence="1" id="KW-0732">Signal</keyword>
<protein>
    <recommendedName>
        <fullName evidence="4">Lipoprotein</fullName>
    </recommendedName>
</protein>
<dbReference type="AlphaFoldDB" id="A0A1G8Y6I7"/>
<dbReference type="Proteomes" id="UP000199580">
    <property type="component" value="Unassembled WGS sequence"/>
</dbReference>
<feature type="chain" id="PRO_5011695810" description="Lipoprotein" evidence="1">
    <location>
        <begin position="23"/>
        <end position="268"/>
    </location>
</feature>
<evidence type="ECO:0008006" key="4">
    <source>
        <dbReference type="Google" id="ProtNLM"/>
    </source>
</evidence>
<dbReference type="STRING" id="1128970.SAMN04487935_2208"/>
<dbReference type="PROSITE" id="PS51257">
    <property type="entry name" value="PROKAR_LIPOPROTEIN"/>
    <property type="match status" value="1"/>
</dbReference>
<dbReference type="RefSeq" id="WP_091395223.1">
    <property type="nucleotide sequence ID" value="NZ_BKAI01000020.1"/>
</dbReference>
<gene>
    <name evidence="2" type="ORF">SAMN04487935_2208</name>
</gene>
<dbReference type="OrthoDB" id="1093087at2"/>
<organism evidence="2 3">
    <name type="scientific">Flavobacterium noncentrifugens</name>
    <dbReference type="NCBI Taxonomy" id="1128970"/>
    <lineage>
        <taxon>Bacteria</taxon>
        <taxon>Pseudomonadati</taxon>
        <taxon>Bacteroidota</taxon>
        <taxon>Flavobacteriia</taxon>
        <taxon>Flavobacteriales</taxon>
        <taxon>Flavobacteriaceae</taxon>
        <taxon>Flavobacterium</taxon>
    </lineage>
</organism>
<evidence type="ECO:0000256" key="1">
    <source>
        <dbReference type="SAM" id="SignalP"/>
    </source>
</evidence>
<evidence type="ECO:0000313" key="3">
    <source>
        <dbReference type="Proteomes" id="UP000199580"/>
    </source>
</evidence>
<accession>A0A1G8Y6I7</accession>
<feature type="signal peptide" evidence="1">
    <location>
        <begin position="1"/>
        <end position="22"/>
    </location>
</feature>
<sequence>MHCKTVPLALLLVATLASCSSANFYQVYQTASETVKTKSDRYISYENDHCRVSYDLWSENGNAGFTFYNKTTEVIYLHLDESFYVMNGVAHDYFQNRTFLSGNNAVTAKTAGMGFGRYGIINTLSSTTVDSKMSGVEVLEAKTIAIPPNTAKRISEYDITRELYRDCNLLRFPSARKVTTKSFTAENTPLKFYNVLNYTLGTNEARQKITNDFYVTAITNYPEKEVIESVRKDFCGEKEALATKEMSGVAPDKFWLRYQKSEKDNRKH</sequence>
<dbReference type="EMBL" id="FNEZ01000003">
    <property type="protein sequence ID" value="SDJ98371.1"/>
    <property type="molecule type" value="Genomic_DNA"/>
</dbReference>
<name>A0A1G8Y6I7_9FLAO</name>
<reference evidence="2 3" key="1">
    <citation type="submission" date="2016-10" db="EMBL/GenBank/DDBJ databases">
        <authorList>
            <person name="de Groot N.N."/>
        </authorList>
    </citation>
    <scope>NUCLEOTIDE SEQUENCE [LARGE SCALE GENOMIC DNA]</scope>
    <source>
        <strain evidence="2 3">CGMCC 1.10076</strain>
    </source>
</reference>
<proteinExistence type="predicted"/>